<dbReference type="EMBL" id="MNAD01000371">
    <property type="protein sequence ID" value="OJT13713.1"/>
    <property type="molecule type" value="Genomic_DNA"/>
</dbReference>
<name>A0A1M2W1Q3_TRAPU</name>
<proteinExistence type="predicted"/>
<comment type="caution">
    <text evidence="2">The sequence shown here is derived from an EMBL/GenBank/DDBJ whole genome shotgun (WGS) entry which is preliminary data.</text>
</comment>
<feature type="region of interest" description="Disordered" evidence="1">
    <location>
        <begin position="1"/>
        <end position="24"/>
    </location>
</feature>
<dbReference type="OrthoDB" id="2796963at2759"/>
<sequence length="64" mass="6824">MPSPETSRARRDLNGGKSKGSMEIEEFEVSPVEGLGDYMLGFARVPWAGELDGLKGADGKGEPL</sequence>
<dbReference type="AlphaFoldDB" id="A0A1M2W1Q3"/>
<evidence type="ECO:0000256" key="1">
    <source>
        <dbReference type="SAM" id="MobiDB-lite"/>
    </source>
</evidence>
<keyword evidence="3" id="KW-1185">Reference proteome</keyword>
<reference evidence="2 3" key="1">
    <citation type="submission" date="2016-10" db="EMBL/GenBank/DDBJ databases">
        <title>Genome sequence of the basidiomycete white-rot fungus Trametes pubescens.</title>
        <authorList>
            <person name="Makela M.R."/>
            <person name="Granchi Z."/>
            <person name="Peng M."/>
            <person name="De Vries R.P."/>
            <person name="Grigoriev I."/>
            <person name="Riley R."/>
            <person name="Hilden K."/>
        </authorList>
    </citation>
    <scope>NUCLEOTIDE SEQUENCE [LARGE SCALE GENOMIC DNA]</scope>
    <source>
        <strain evidence="2 3">FBCC735</strain>
    </source>
</reference>
<gene>
    <name evidence="2" type="ORF">TRAPUB_9749</name>
</gene>
<evidence type="ECO:0000313" key="2">
    <source>
        <dbReference type="EMBL" id="OJT13713.1"/>
    </source>
</evidence>
<protein>
    <submittedName>
        <fullName evidence="2">Uncharacterized protein</fullName>
    </submittedName>
</protein>
<accession>A0A1M2W1Q3</accession>
<evidence type="ECO:0000313" key="3">
    <source>
        <dbReference type="Proteomes" id="UP000184267"/>
    </source>
</evidence>
<organism evidence="2 3">
    <name type="scientific">Trametes pubescens</name>
    <name type="common">White-rot fungus</name>
    <dbReference type="NCBI Taxonomy" id="154538"/>
    <lineage>
        <taxon>Eukaryota</taxon>
        <taxon>Fungi</taxon>
        <taxon>Dikarya</taxon>
        <taxon>Basidiomycota</taxon>
        <taxon>Agaricomycotina</taxon>
        <taxon>Agaricomycetes</taxon>
        <taxon>Polyporales</taxon>
        <taxon>Polyporaceae</taxon>
        <taxon>Trametes</taxon>
    </lineage>
</organism>
<dbReference type="Proteomes" id="UP000184267">
    <property type="component" value="Unassembled WGS sequence"/>
</dbReference>